<evidence type="ECO:0000313" key="2">
    <source>
        <dbReference type="EMBL" id="GAA2205862.1"/>
    </source>
</evidence>
<organism evidence="2 3">
    <name type="scientific">Nonomuraea monospora</name>
    <dbReference type="NCBI Taxonomy" id="568818"/>
    <lineage>
        <taxon>Bacteria</taxon>
        <taxon>Bacillati</taxon>
        <taxon>Actinomycetota</taxon>
        <taxon>Actinomycetes</taxon>
        <taxon>Streptosporangiales</taxon>
        <taxon>Streptosporangiaceae</taxon>
        <taxon>Nonomuraea</taxon>
    </lineage>
</organism>
<comment type="caution">
    <text evidence="2">The sequence shown here is derived from an EMBL/GenBank/DDBJ whole genome shotgun (WGS) entry which is preliminary data.</text>
</comment>
<gene>
    <name evidence="2" type="ORF">GCM10009850_013200</name>
</gene>
<feature type="transmembrane region" description="Helical" evidence="1">
    <location>
        <begin position="21"/>
        <end position="45"/>
    </location>
</feature>
<name>A0ABP5P215_9ACTN</name>
<feature type="transmembrane region" description="Helical" evidence="1">
    <location>
        <begin position="149"/>
        <end position="170"/>
    </location>
</feature>
<feature type="transmembrane region" description="Helical" evidence="1">
    <location>
        <begin position="107"/>
        <end position="129"/>
    </location>
</feature>
<protein>
    <submittedName>
        <fullName evidence="2">Uncharacterized protein</fullName>
    </submittedName>
</protein>
<proteinExistence type="predicted"/>
<feature type="transmembrane region" description="Helical" evidence="1">
    <location>
        <begin position="57"/>
        <end position="83"/>
    </location>
</feature>
<sequence>MSDAKMRVSLRTPRPARFGKVGSILLSADFIIALPAGVAGGLLVSLSKAVAAQASTFLFGAAALLGTLAGIVIAAHTILISLMSPEYVLVLERAQGGVRAVSRPYKIVIWACAIGVLLALFAGLAWPAIPQVSELGWHLVRGVVFGAPTALGVYGLIGAAQLAGLSAFHLEQRAKLLHTLREARVGLGRDRKGA</sequence>
<evidence type="ECO:0000256" key="1">
    <source>
        <dbReference type="SAM" id="Phobius"/>
    </source>
</evidence>
<keyword evidence="3" id="KW-1185">Reference proteome</keyword>
<dbReference type="Proteomes" id="UP001499843">
    <property type="component" value="Unassembled WGS sequence"/>
</dbReference>
<reference evidence="3" key="1">
    <citation type="journal article" date="2019" name="Int. J. Syst. Evol. Microbiol.">
        <title>The Global Catalogue of Microorganisms (GCM) 10K type strain sequencing project: providing services to taxonomists for standard genome sequencing and annotation.</title>
        <authorList>
            <consortium name="The Broad Institute Genomics Platform"/>
            <consortium name="The Broad Institute Genome Sequencing Center for Infectious Disease"/>
            <person name="Wu L."/>
            <person name="Ma J."/>
        </authorList>
    </citation>
    <scope>NUCLEOTIDE SEQUENCE [LARGE SCALE GENOMIC DNA]</scope>
    <source>
        <strain evidence="3">JCM 16114</strain>
    </source>
</reference>
<evidence type="ECO:0000313" key="3">
    <source>
        <dbReference type="Proteomes" id="UP001499843"/>
    </source>
</evidence>
<dbReference type="RefSeq" id="WP_344471551.1">
    <property type="nucleotide sequence ID" value="NZ_BAAAQX010000003.1"/>
</dbReference>
<keyword evidence="1" id="KW-0472">Membrane</keyword>
<dbReference type="EMBL" id="BAAAQX010000003">
    <property type="protein sequence ID" value="GAA2205862.1"/>
    <property type="molecule type" value="Genomic_DNA"/>
</dbReference>
<accession>A0ABP5P215</accession>
<keyword evidence="1" id="KW-1133">Transmembrane helix</keyword>
<keyword evidence="1" id="KW-0812">Transmembrane</keyword>